<reference evidence="2" key="1">
    <citation type="submission" date="2015-06" db="EMBL/GenBank/DDBJ databases">
        <authorList>
            <person name="Bertelli C."/>
        </authorList>
    </citation>
    <scope>NUCLEOTIDE SEQUENCE [LARGE SCALE GENOMIC DNA]</scope>
    <source>
        <strain evidence="2">CRIB-30</strain>
    </source>
</reference>
<organism evidence="1 2">
    <name type="scientific">Estrella lausannensis</name>
    <dbReference type="NCBI Taxonomy" id="483423"/>
    <lineage>
        <taxon>Bacteria</taxon>
        <taxon>Pseudomonadati</taxon>
        <taxon>Chlamydiota</taxon>
        <taxon>Chlamydiia</taxon>
        <taxon>Parachlamydiales</taxon>
        <taxon>Candidatus Criblamydiaceae</taxon>
        <taxon>Estrella</taxon>
    </lineage>
</organism>
<sequence>MDQKRYNVFLTCEHAGNKIPARWKRLFTPPKQVLESHRGIDIGAKEIFNRLKKQLQCPGFIYENTRLLIELNRSLHHPKLFSEFSKTFSDEEKELLIKTLYLPYRSLVEDEFKEAIDASKKPLLHLSIHSFTPVFDGETRNCDFSFLYDPSRPLEKEFCREMAESLKKSLGKDFRIRMNYPYKGTADGFTTYLRGQLKARRYLGIEIEVNQALACKRNERDRISSAMTEFLRGL</sequence>
<name>A0A0H5DTG5_9BACT</name>
<dbReference type="EMBL" id="CWGJ01000025">
    <property type="protein sequence ID" value="CRX39134.1"/>
    <property type="molecule type" value="Genomic_DNA"/>
</dbReference>
<evidence type="ECO:0000313" key="1">
    <source>
        <dbReference type="EMBL" id="CRX39134.1"/>
    </source>
</evidence>
<dbReference type="AlphaFoldDB" id="A0A0H5DTG5"/>
<accession>A0A0H5DTG5</accession>
<dbReference type="SUPFAM" id="SSF53187">
    <property type="entry name" value="Zn-dependent exopeptidases"/>
    <property type="match status" value="1"/>
</dbReference>
<protein>
    <recommendedName>
        <fullName evidence="3">N-formylglutamate amidohydrolase</fullName>
    </recommendedName>
</protein>
<dbReference type="Pfam" id="PF05013">
    <property type="entry name" value="FGase"/>
    <property type="match status" value="1"/>
</dbReference>
<gene>
    <name evidence="1" type="ORF">ELAC_1809</name>
</gene>
<dbReference type="Proteomes" id="UP000220251">
    <property type="component" value="Unassembled WGS sequence"/>
</dbReference>
<dbReference type="OrthoDB" id="9815326at2"/>
<evidence type="ECO:0000313" key="2">
    <source>
        <dbReference type="Proteomes" id="UP000220251"/>
    </source>
</evidence>
<dbReference type="Gene3D" id="3.40.630.40">
    <property type="entry name" value="Zn-dependent exopeptidases"/>
    <property type="match status" value="1"/>
</dbReference>
<evidence type="ECO:0008006" key="3">
    <source>
        <dbReference type="Google" id="ProtNLM"/>
    </source>
</evidence>
<proteinExistence type="predicted"/>
<dbReference type="RefSeq" id="WP_098038984.1">
    <property type="nucleotide sequence ID" value="NZ_CWGJ01000025.1"/>
</dbReference>
<keyword evidence="2" id="KW-1185">Reference proteome</keyword>
<dbReference type="InterPro" id="IPR007709">
    <property type="entry name" value="N-FG_amidohydro"/>
</dbReference>